<evidence type="ECO:0000313" key="3">
    <source>
        <dbReference type="Proteomes" id="UP001596220"/>
    </source>
</evidence>
<evidence type="ECO:0000313" key="2">
    <source>
        <dbReference type="EMBL" id="MFC6089761.1"/>
    </source>
</evidence>
<dbReference type="PRINTS" id="PR00420">
    <property type="entry name" value="RNGMNOXGNASE"/>
</dbReference>
<dbReference type="InterPro" id="IPR036188">
    <property type="entry name" value="FAD/NAD-bd_sf"/>
</dbReference>
<dbReference type="InterPro" id="IPR051704">
    <property type="entry name" value="FAD_aromatic-hydroxylase"/>
</dbReference>
<comment type="caution">
    <text evidence="2">The sequence shown here is derived from an EMBL/GenBank/DDBJ whole genome shotgun (WGS) entry which is preliminary data.</text>
</comment>
<dbReference type="PANTHER" id="PTHR46865:SF8">
    <property type="entry name" value="POSSIBLE OXIDOREDUCTASE"/>
    <property type="match status" value="1"/>
</dbReference>
<dbReference type="RefSeq" id="WP_380635141.1">
    <property type="nucleotide sequence ID" value="NZ_JBHSQO010000008.1"/>
</dbReference>
<protein>
    <submittedName>
        <fullName evidence="2">FAD-dependent monooxygenase</fullName>
    </submittedName>
</protein>
<dbReference type="SUPFAM" id="SSF51905">
    <property type="entry name" value="FAD/NAD(P)-binding domain"/>
    <property type="match status" value="1"/>
</dbReference>
<dbReference type="GO" id="GO:0004497">
    <property type="term" value="F:monooxygenase activity"/>
    <property type="evidence" value="ECO:0007669"/>
    <property type="project" value="UniProtKB-KW"/>
</dbReference>
<dbReference type="Pfam" id="PF01494">
    <property type="entry name" value="FAD_binding_3"/>
    <property type="match status" value="1"/>
</dbReference>
<proteinExistence type="predicted"/>
<sequence length="380" mass="41330">MRVLISGAGIAGLALAHRLGTLGHDVVILEQAPAPRTAGYMIDFFGPGYDAAERMGVLPRLRELGYRVTEAAYLDDRGRRVAGLDFDRVARAVDGRLLSIMRPDVERAFREDLPPAVELRFAARVVGVEQDDDGVTARLADGTSATGDLLVGADGVHSAVRRLVFGDGHLRHLGFHTAAFVFDDPHVHELVRDRFCLTDTVGRQVGFYGLRDGRVAAFTVHRTSSPELPEDPRAAVLKTYGSLGWVVPRALARCPEEIYYDQVAQVELPRWSSGRVVLVGDACGAVSLLAGQGASLGIGGAWVLAATLDDPATRDFTAYERTWRPVVEDRQRVARSGARWFLPASSRRLRARRIAMRLSHLPGVDRLVTTGLVGKPVSLA</sequence>
<organism evidence="2 3">
    <name type="scientific">Saccharothrix lopnurensis</name>
    <dbReference type="NCBI Taxonomy" id="1670621"/>
    <lineage>
        <taxon>Bacteria</taxon>
        <taxon>Bacillati</taxon>
        <taxon>Actinomycetota</taxon>
        <taxon>Actinomycetes</taxon>
        <taxon>Pseudonocardiales</taxon>
        <taxon>Pseudonocardiaceae</taxon>
        <taxon>Saccharothrix</taxon>
    </lineage>
</organism>
<dbReference type="PANTHER" id="PTHR46865">
    <property type="entry name" value="OXIDOREDUCTASE-RELATED"/>
    <property type="match status" value="1"/>
</dbReference>
<keyword evidence="2" id="KW-0503">Monooxygenase</keyword>
<dbReference type="EMBL" id="JBHSQO010000008">
    <property type="protein sequence ID" value="MFC6089761.1"/>
    <property type="molecule type" value="Genomic_DNA"/>
</dbReference>
<evidence type="ECO:0000259" key="1">
    <source>
        <dbReference type="Pfam" id="PF01494"/>
    </source>
</evidence>
<feature type="domain" description="FAD-binding" evidence="1">
    <location>
        <begin position="2"/>
        <end position="326"/>
    </location>
</feature>
<accession>A0ABW1P2P3</accession>
<dbReference type="Proteomes" id="UP001596220">
    <property type="component" value="Unassembled WGS sequence"/>
</dbReference>
<name>A0ABW1P2P3_9PSEU</name>
<keyword evidence="3" id="KW-1185">Reference proteome</keyword>
<keyword evidence="2" id="KW-0560">Oxidoreductase</keyword>
<dbReference type="Gene3D" id="3.50.50.60">
    <property type="entry name" value="FAD/NAD(P)-binding domain"/>
    <property type="match status" value="1"/>
</dbReference>
<gene>
    <name evidence="2" type="ORF">ACFP3R_10800</name>
</gene>
<reference evidence="3" key="1">
    <citation type="journal article" date="2019" name="Int. J. Syst. Evol. Microbiol.">
        <title>The Global Catalogue of Microorganisms (GCM) 10K type strain sequencing project: providing services to taxonomists for standard genome sequencing and annotation.</title>
        <authorList>
            <consortium name="The Broad Institute Genomics Platform"/>
            <consortium name="The Broad Institute Genome Sequencing Center for Infectious Disease"/>
            <person name="Wu L."/>
            <person name="Ma J."/>
        </authorList>
    </citation>
    <scope>NUCLEOTIDE SEQUENCE [LARGE SCALE GENOMIC DNA]</scope>
    <source>
        <strain evidence="3">CGMCC 4.7246</strain>
    </source>
</reference>
<dbReference type="InterPro" id="IPR002938">
    <property type="entry name" value="FAD-bd"/>
</dbReference>